<dbReference type="GO" id="GO:0045944">
    <property type="term" value="P:positive regulation of transcription by RNA polymerase II"/>
    <property type="evidence" value="ECO:0007669"/>
    <property type="project" value="TreeGrafter"/>
</dbReference>
<dbReference type="AlphaFoldDB" id="A0A6H0XPK8"/>
<feature type="region of interest" description="Disordered" evidence="3">
    <location>
        <begin position="103"/>
        <end position="202"/>
    </location>
</feature>
<dbReference type="Proteomes" id="UP000503462">
    <property type="component" value="Chromosome 2"/>
</dbReference>
<comment type="subcellular location">
    <subcellularLocation>
        <location evidence="1">Nucleus</location>
    </subcellularLocation>
</comment>
<name>A0A6H0XPK8_9PEZI</name>
<evidence type="ECO:0000256" key="1">
    <source>
        <dbReference type="ARBA" id="ARBA00004123"/>
    </source>
</evidence>
<dbReference type="InterPro" id="IPR036864">
    <property type="entry name" value="Zn2-C6_fun-type_DNA-bd_sf"/>
</dbReference>
<dbReference type="GO" id="GO:0000981">
    <property type="term" value="F:DNA-binding transcription factor activity, RNA polymerase II-specific"/>
    <property type="evidence" value="ECO:0007669"/>
    <property type="project" value="InterPro"/>
</dbReference>
<reference evidence="5 6" key="1">
    <citation type="journal article" date="2016" name="Sci. Rep.">
        <title>Peltaster fructicola genome reveals evolution from an invasive phytopathogen to an ectophytic parasite.</title>
        <authorList>
            <person name="Xu C."/>
            <person name="Chen H."/>
            <person name="Gleason M.L."/>
            <person name="Xu J.R."/>
            <person name="Liu H."/>
            <person name="Zhang R."/>
            <person name="Sun G."/>
        </authorList>
    </citation>
    <scope>NUCLEOTIDE SEQUENCE [LARGE SCALE GENOMIC DNA]</scope>
    <source>
        <strain evidence="5 6">LNHT1506</strain>
    </source>
</reference>
<dbReference type="CDD" id="cd00067">
    <property type="entry name" value="GAL4"/>
    <property type="match status" value="1"/>
</dbReference>
<dbReference type="SMART" id="SM00066">
    <property type="entry name" value="GAL4"/>
    <property type="match status" value="1"/>
</dbReference>
<dbReference type="Pfam" id="PF00172">
    <property type="entry name" value="Zn_clus"/>
    <property type="match status" value="1"/>
</dbReference>
<feature type="domain" description="Zn(2)-C6 fungal-type" evidence="4">
    <location>
        <begin position="21"/>
        <end position="51"/>
    </location>
</feature>
<dbReference type="InterPro" id="IPR021858">
    <property type="entry name" value="Fun_TF"/>
</dbReference>
<keyword evidence="6" id="KW-1185">Reference proteome</keyword>
<protein>
    <recommendedName>
        <fullName evidence="4">Zn(2)-C6 fungal-type domain-containing protein</fullName>
    </recommendedName>
</protein>
<accession>A0A6H0XPK8</accession>
<feature type="region of interest" description="Disordered" evidence="3">
    <location>
        <begin position="221"/>
        <end position="244"/>
    </location>
</feature>
<evidence type="ECO:0000259" key="4">
    <source>
        <dbReference type="PROSITE" id="PS50048"/>
    </source>
</evidence>
<dbReference type="GO" id="GO:0005634">
    <property type="term" value="C:nucleus"/>
    <property type="evidence" value="ECO:0007669"/>
    <property type="project" value="UniProtKB-SubCell"/>
</dbReference>
<dbReference type="InterPro" id="IPR001138">
    <property type="entry name" value="Zn2Cys6_DnaBD"/>
</dbReference>
<proteinExistence type="predicted"/>
<dbReference type="PANTHER" id="PTHR37534">
    <property type="entry name" value="TRANSCRIPTIONAL ACTIVATOR PROTEIN UGA3"/>
    <property type="match status" value="1"/>
</dbReference>
<dbReference type="GO" id="GO:0008270">
    <property type="term" value="F:zinc ion binding"/>
    <property type="evidence" value="ECO:0007669"/>
    <property type="project" value="InterPro"/>
</dbReference>
<dbReference type="SUPFAM" id="SSF57701">
    <property type="entry name" value="Zn2/Cys6 DNA-binding domain"/>
    <property type="match status" value="1"/>
</dbReference>
<dbReference type="EMBL" id="CP051140">
    <property type="protein sequence ID" value="QIW96696.1"/>
    <property type="molecule type" value="Genomic_DNA"/>
</dbReference>
<dbReference type="PROSITE" id="PS00463">
    <property type="entry name" value="ZN2_CY6_FUNGAL_1"/>
    <property type="match status" value="1"/>
</dbReference>
<dbReference type="OrthoDB" id="5229455at2759"/>
<evidence type="ECO:0000313" key="6">
    <source>
        <dbReference type="Proteomes" id="UP000503462"/>
    </source>
</evidence>
<evidence type="ECO:0000256" key="2">
    <source>
        <dbReference type="ARBA" id="ARBA00023242"/>
    </source>
</evidence>
<evidence type="ECO:0000313" key="5">
    <source>
        <dbReference type="EMBL" id="QIW96696.1"/>
    </source>
</evidence>
<organism evidence="5 6">
    <name type="scientific">Peltaster fructicola</name>
    <dbReference type="NCBI Taxonomy" id="286661"/>
    <lineage>
        <taxon>Eukaryota</taxon>
        <taxon>Fungi</taxon>
        <taxon>Dikarya</taxon>
        <taxon>Ascomycota</taxon>
        <taxon>Pezizomycotina</taxon>
        <taxon>Dothideomycetes</taxon>
        <taxon>Dothideomycetes incertae sedis</taxon>
        <taxon>Peltaster</taxon>
    </lineage>
</organism>
<gene>
    <name evidence="5" type="ORF">AMS68_002214</name>
</gene>
<dbReference type="Pfam" id="PF11951">
    <property type="entry name" value="Fungal_trans_2"/>
    <property type="match status" value="1"/>
</dbReference>
<sequence length="737" mass="82064">MPRVKKEEVLGTEPKKRSRTGCWPCKGRKVKCGEERPACTNCLKSNEVCDYSIRLNWGGRSKRDKDGTLADPNGFAFVATPSSVSTAQGAHEHVFSSQHIITARRSSGHATPPTPDMQQTSHLQPTPPLPRYHTLPTSVPLNWSPRGTAKRMRTSPHMSSQPLFSYPTEQTSPNSNFTPPSIDSLVHSPAATPGSSINSGSPFPVIPQLAVREQPDLRRLSVKSLLSDPTEEPERPRYPRLDSHGCRTYGYDHGQPDLDIPLNDDRAAIQHKSPDLRRPSAAISEISTSSLEHDQRDIVFEPGGYYGKPVAVRIPRTLEPLPSELTMNNMNLLYFHHFINHTARIMVPHDCPENPLRGVLPQMAIKNKQLLHLVLAFSASHRARLLNHAEPLNRIADWMSDVLPALRTALDDENPEPIDPKDLNSLAPLTTAIMLASLEIISPNTFAVPISWQNHLDIARRILVSKGGLHRLAPQAATRDKAVFLVSRWFAYLDVLGSLSGGKYRRPLRGAYLEDGGGSWLVNRNDDEVYRIDCFFGFSGRCIALLAAVADLAAGCDEERIDPETRRERPYWQPSEDVKRQARLLQERLIVSAGLVSGGCMHTEEEIPGGGGLKSDTDRDEMLATNEAFHWAGMLHLLRRVLALPREAPEVQLGVKKVLAALARVRQNSTAESCLLFPMFTAGCECIDQAEQEIFLRRMRAVEGWGMQHVGRGRELMETVWRTGSSWEVLSDGEFFA</sequence>
<dbReference type="Gene3D" id="4.10.240.10">
    <property type="entry name" value="Zn(2)-C6 fungal-type DNA-binding domain"/>
    <property type="match status" value="1"/>
</dbReference>
<feature type="compositionally biased region" description="Polar residues" evidence="3">
    <location>
        <begin position="156"/>
        <end position="181"/>
    </location>
</feature>
<keyword evidence="2" id="KW-0539">Nucleus</keyword>
<evidence type="ECO:0000256" key="3">
    <source>
        <dbReference type="SAM" id="MobiDB-lite"/>
    </source>
</evidence>
<feature type="compositionally biased region" description="Basic and acidic residues" evidence="3">
    <location>
        <begin position="232"/>
        <end position="244"/>
    </location>
</feature>
<dbReference type="PROSITE" id="PS50048">
    <property type="entry name" value="ZN2_CY6_FUNGAL_2"/>
    <property type="match status" value="1"/>
</dbReference>
<dbReference type="PANTHER" id="PTHR37534:SF43">
    <property type="entry name" value="FINGER DOMAIN PROTEIN, PUTATIVE (AFU_ORTHOLOGUE AFUA_1G01850)-RELATED"/>
    <property type="match status" value="1"/>
</dbReference>
<dbReference type="GO" id="GO:0000976">
    <property type="term" value="F:transcription cis-regulatory region binding"/>
    <property type="evidence" value="ECO:0007669"/>
    <property type="project" value="TreeGrafter"/>
</dbReference>